<keyword evidence="8" id="KW-0067">ATP-binding</keyword>
<protein>
    <submittedName>
        <fullName evidence="11">CRISPR-associated Cas3 family helicase</fullName>
    </submittedName>
</protein>
<comment type="caution">
    <text evidence="11">The sequence shown here is derived from an EMBL/GenBank/DDBJ whole genome shotgun (WGS) entry which is preliminary data.</text>
</comment>
<dbReference type="NCBIfam" id="TIGR01587">
    <property type="entry name" value="cas3_core"/>
    <property type="match status" value="1"/>
</dbReference>
<keyword evidence="3" id="KW-0540">Nuclease</keyword>
<dbReference type="InterPro" id="IPR006474">
    <property type="entry name" value="Helicase_Cas3_CRISPR-ass_core"/>
</dbReference>
<sequence>MHPLVAHALDVAAVAMLLPRSSHFTLAGQTLGFLTAVHDIGKFSRVFQGMAPAAWPAAALGPLPPNGVPSGPKHDVLGLQMLRTTLGSTLDDVLPPRIAGRYAWDDGSRGPLLRALAGHHGRPPADPLTTPGSSEICTGCLDAAVDFIDAMRRLFSPPALPRPGSDHDIARLGWQLAGVVTLADWIGSRQAWFPYVAPAAVADPAAYWWDHALPQAASALAAAGMASARPSRFTGMGRLFPAIQVPSPIQAWAETVTLPAGPVMAVIEDLTGSGKTEAAVILAHRLLAEGRATGLFLALPTMATANAMFGRLGQAYRGLFAAEAHPSLVLAHARATLDPRFINSIPAEAPPARNSPADPADEPAEAHCAAWLAEDRRRALLAQVGVGTLDQALLAVLPVRHAALRLQGLAGKVLVVDEVHAFDAYMRREILTLLEFHAALGGSVILLSATLPKHVRQQLVTAFRKGLQARALPLAQTAYPLATLVGADGVVEQPCDVRAGLARRVVVSRLPDAAAALERVLMAAKAGAAVAWVRNTVDDAIAAAAAVRAQGVTPLLFHARFAMADRLDIEAEVLRRFGRGSDGATRAGVLIATQVIEQSLDLDFDLLVTDLAPADLLIQRAGRLWRHARGARPISGPELLIISPEPVDEPAADWIKATQPGTAAVYRDPALLWRSARAVFGRGAITTPQDMRPLIETAFDTQAPGAIPAALADAAGQALGKAQAATGIARQNLLVFTECYDRNAGLWEPETQTPTRLEDRPQVTLRLALLRDGAVVPYAADADPARAWALSEVLVARHRIAACPVPAGLEAAVEAAKAGWGRWERESERVVLAVMTASRDAYMIEGRTESGTAVRIFYQESVGLSLCVPASAG</sequence>
<dbReference type="GO" id="GO:0005524">
    <property type="term" value="F:ATP binding"/>
    <property type="evidence" value="ECO:0007669"/>
    <property type="project" value="UniProtKB-KW"/>
</dbReference>
<evidence type="ECO:0000313" key="11">
    <source>
        <dbReference type="EMBL" id="PZW44788.1"/>
    </source>
</evidence>
<evidence type="ECO:0000256" key="7">
    <source>
        <dbReference type="ARBA" id="ARBA00022806"/>
    </source>
</evidence>
<keyword evidence="7" id="KW-0347">Helicase</keyword>
<keyword evidence="6" id="KW-0378">Hydrolase</keyword>
<reference evidence="11 12" key="1">
    <citation type="submission" date="2018-06" db="EMBL/GenBank/DDBJ databases">
        <title>Genomic Encyclopedia of Archaeal and Bacterial Type Strains, Phase II (KMG-II): from individual species to whole genera.</title>
        <authorList>
            <person name="Goeker M."/>
        </authorList>
    </citation>
    <scope>NUCLEOTIDE SEQUENCE [LARGE SCALE GENOMIC DNA]</scope>
    <source>
        <strain evidence="11 12">DSM 24525</strain>
    </source>
</reference>
<dbReference type="OrthoDB" id="9810236at2"/>
<comment type="similarity">
    <text evidence="2">In the central section; belongs to the CRISPR-associated helicase Cas3 family.</text>
</comment>
<evidence type="ECO:0000256" key="2">
    <source>
        <dbReference type="ARBA" id="ARBA00009046"/>
    </source>
</evidence>
<evidence type="ECO:0000256" key="8">
    <source>
        <dbReference type="ARBA" id="ARBA00022840"/>
    </source>
</evidence>
<dbReference type="InterPro" id="IPR006483">
    <property type="entry name" value="CRISPR-assoc_Cas3_HD"/>
</dbReference>
<dbReference type="Gene3D" id="1.10.3210.30">
    <property type="match status" value="1"/>
</dbReference>
<dbReference type="SUPFAM" id="SSF52540">
    <property type="entry name" value="P-loop containing nucleoside triphosphate hydrolases"/>
    <property type="match status" value="1"/>
</dbReference>
<dbReference type="PROSITE" id="PS51643">
    <property type="entry name" value="HD_CAS3"/>
    <property type="match status" value="1"/>
</dbReference>
<dbReference type="EMBL" id="QKYU01000014">
    <property type="protein sequence ID" value="PZW44788.1"/>
    <property type="molecule type" value="Genomic_DNA"/>
</dbReference>
<proteinExistence type="inferred from homology"/>
<dbReference type="GO" id="GO:0016787">
    <property type="term" value="F:hydrolase activity"/>
    <property type="evidence" value="ECO:0007669"/>
    <property type="project" value="UniProtKB-KW"/>
</dbReference>
<organism evidence="11 12">
    <name type="scientific">Humitalea rosea</name>
    <dbReference type="NCBI Taxonomy" id="990373"/>
    <lineage>
        <taxon>Bacteria</taxon>
        <taxon>Pseudomonadati</taxon>
        <taxon>Pseudomonadota</taxon>
        <taxon>Alphaproteobacteria</taxon>
        <taxon>Acetobacterales</taxon>
        <taxon>Roseomonadaceae</taxon>
        <taxon>Humitalea</taxon>
    </lineage>
</organism>
<evidence type="ECO:0000256" key="1">
    <source>
        <dbReference type="ARBA" id="ARBA00006847"/>
    </source>
</evidence>
<dbReference type="GO" id="GO:0004518">
    <property type="term" value="F:nuclease activity"/>
    <property type="evidence" value="ECO:0007669"/>
    <property type="project" value="UniProtKB-KW"/>
</dbReference>
<dbReference type="SMART" id="SM00487">
    <property type="entry name" value="DEXDc"/>
    <property type="match status" value="1"/>
</dbReference>
<dbReference type="InterPro" id="IPR050547">
    <property type="entry name" value="DEAD_box_RNA_helicases"/>
</dbReference>
<dbReference type="InterPro" id="IPR014001">
    <property type="entry name" value="Helicase_ATP-bd"/>
</dbReference>
<keyword evidence="9" id="KW-0051">Antiviral defense</keyword>
<evidence type="ECO:0000256" key="6">
    <source>
        <dbReference type="ARBA" id="ARBA00022801"/>
    </source>
</evidence>
<dbReference type="PANTHER" id="PTHR47963:SF9">
    <property type="entry name" value="CRISPR-ASSOCIATED ENDONUCLEASE_HELICASE CAS3"/>
    <property type="match status" value="1"/>
</dbReference>
<keyword evidence="12" id="KW-1185">Reference proteome</keyword>
<accession>A0A2W7IFC9</accession>
<evidence type="ECO:0000256" key="4">
    <source>
        <dbReference type="ARBA" id="ARBA00022723"/>
    </source>
</evidence>
<evidence type="ECO:0000259" key="10">
    <source>
        <dbReference type="PROSITE" id="PS51643"/>
    </source>
</evidence>
<evidence type="ECO:0000256" key="3">
    <source>
        <dbReference type="ARBA" id="ARBA00022722"/>
    </source>
</evidence>
<dbReference type="Pfam" id="PF18019">
    <property type="entry name" value="Cas3_HD"/>
    <property type="match status" value="1"/>
</dbReference>
<dbReference type="Pfam" id="PF22590">
    <property type="entry name" value="Cas3-like_C_2"/>
    <property type="match status" value="1"/>
</dbReference>
<gene>
    <name evidence="11" type="ORF">C8P66_11477</name>
</gene>
<evidence type="ECO:0000313" key="12">
    <source>
        <dbReference type="Proteomes" id="UP000249688"/>
    </source>
</evidence>
<dbReference type="InterPro" id="IPR054712">
    <property type="entry name" value="Cas3-like_dom"/>
</dbReference>
<dbReference type="Proteomes" id="UP000249688">
    <property type="component" value="Unassembled WGS sequence"/>
</dbReference>
<dbReference type="InterPro" id="IPR038257">
    <property type="entry name" value="CRISPR-assoc_Cas3_HD_sf"/>
</dbReference>
<keyword evidence="5" id="KW-0547">Nucleotide-binding</keyword>
<keyword evidence="4" id="KW-0479">Metal-binding</keyword>
<evidence type="ECO:0000256" key="5">
    <source>
        <dbReference type="ARBA" id="ARBA00022741"/>
    </source>
</evidence>
<dbReference type="GO" id="GO:0051607">
    <property type="term" value="P:defense response to virus"/>
    <property type="evidence" value="ECO:0007669"/>
    <property type="project" value="UniProtKB-KW"/>
</dbReference>
<dbReference type="AlphaFoldDB" id="A0A2W7IFC9"/>
<dbReference type="GO" id="GO:0003723">
    <property type="term" value="F:RNA binding"/>
    <property type="evidence" value="ECO:0007669"/>
    <property type="project" value="TreeGrafter"/>
</dbReference>
<dbReference type="GO" id="GO:0046872">
    <property type="term" value="F:metal ion binding"/>
    <property type="evidence" value="ECO:0007669"/>
    <property type="project" value="UniProtKB-KW"/>
</dbReference>
<name>A0A2W7IFC9_9PROT</name>
<feature type="domain" description="HD Cas3-type" evidence="10">
    <location>
        <begin position="1"/>
        <end position="186"/>
    </location>
</feature>
<evidence type="ECO:0000256" key="9">
    <source>
        <dbReference type="ARBA" id="ARBA00023118"/>
    </source>
</evidence>
<dbReference type="InterPro" id="IPR027417">
    <property type="entry name" value="P-loop_NTPase"/>
</dbReference>
<dbReference type="CDD" id="cd09641">
    <property type="entry name" value="Cas3''_I"/>
    <property type="match status" value="1"/>
</dbReference>
<dbReference type="NCBIfam" id="TIGR01596">
    <property type="entry name" value="cas3_HD"/>
    <property type="match status" value="1"/>
</dbReference>
<dbReference type="GO" id="GO:0003724">
    <property type="term" value="F:RNA helicase activity"/>
    <property type="evidence" value="ECO:0007669"/>
    <property type="project" value="TreeGrafter"/>
</dbReference>
<dbReference type="Gene3D" id="3.40.50.300">
    <property type="entry name" value="P-loop containing nucleotide triphosphate hydrolases"/>
    <property type="match status" value="2"/>
</dbReference>
<comment type="similarity">
    <text evidence="1">In the N-terminal section; belongs to the CRISPR-associated nuclease Cas3-HD family.</text>
</comment>
<dbReference type="PANTHER" id="PTHR47963">
    <property type="entry name" value="DEAD-BOX ATP-DEPENDENT RNA HELICASE 47, MITOCHONDRIAL"/>
    <property type="match status" value="1"/>
</dbReference>